<reference evidence="1" key="1">
    <citation type="submission" date="2020-11" db="EMBL/GenBank/DDBJ databases">
        <authorList>
            <person name="Tran Van P."/>
        </authorList>
    </citation>
    <scope>NUCLEOTIDE SEQUENCE</scope>
</reference>
<gene>
    <name evidence="1" type="ORF">TMSB3V08_LOCUS9520</name>
</gene>
<protein>
    <submittedName>
        <fullName evidence="1">Uncharacterized protein</fullName>
    </submittedName>
</protein>
<organism evidence="1">
    <name type="scientific">Timema monikensis</name>
    <dbReference type="NCBI Taxonomy" id="170555"/>
    <lineage>
        <taxon>Eukaryota</taxon>
        <taxon>Metazoa</taxon>
        <taxon>Ecdysozoa</taxon>
        <taxon>Arthropoda</taxon>
        <taxon>Hexapoda</taxon>
        <taxon>Insecta</taxon>
        <taxon>Pterygota</taxon>
        <taxon>Neoptera</taxon>
        <taxon>Polyneoptera</taxon>
        <taxon>Phasmatodea</taxon>
        <taxon>Timematodea</taxon>
        <taxon>Timematoidea</taxon>
        <taxon>Timematidae</taxon>
        <taxon>Timema</taxon>
    </lineage>
</organism>
<evidence type="ECO:0000313" key="1">
    <source>
        <dbReference type="EMBL" id="CAD7432823.1"/>
    </source>
</evidence>
<sequence length="375" mass="41747">MEVNETEYWVDILLTSEHGADGPSWLVKLEISKFVCENNTRLLNTNSLVSFPTNHPSQPLPLEVHPNHAMASLLVTLLCVLADPPSRFNGSSSESSGSSGFNDGAESNEGAYLVQLGPAAGIAEGTGLGDDSVVGNNEGKFVQDQEKTLIYKLVKKLEKADDVNIPTPTPTVPSEFKVYFSNYYKTQKQVRATVDNGEFTGKKVLLDLERASTQHGSVPLRDSTNFGIGVGYGSRINITMYSRSSPSPSTIPEDTISGPFPYQRTYLVLCPTHTYYEEAAEAYRGRYREIVADRTKPSKSEIILPFTKHRISKTEPSFISSFKYWGGVRRILHFFFRWSAIHVLNVIGYTSLHRRGRTAERALLGVDRVATYHRK</sequence>
<name>A0A7R9EF20_9NEOP</name>
<accession>A0A7R9EF20</accession>
<dbReference type="EMBL" id="OB795892">
    <property type="protein sequence ID" value="CAD7432823.1"/>
    <property type="molecule type" value="Genomic_DNA"/>
</dbReference>
<proteinExistence type="predicted"/>
<dbReference type="AlphaFoldDB" id="A0A7R9EF20"/>